<gene>
    <name evidence="6" type="ORF">EDC90_100210</name>
</gene>
<keyword evidence="7" id="KW-1185">Reference proteome</keyword>
<dbReference type="Gene3D" id="3.30.450.40">
    <property type="match status" value="1"/>
</dbReference>
<dbReference type="PROSITE" id="PS51078">
    <property type="entry name" value="ICLR_ED"/>
    <property type="match status" value="1"/>
</dbReference>
<comment type="caution">
    <text evidence="6">The sequence shown here is derived from an EMBL/GenBank/DDBJ whole genome shotgun (WGS) entry which is preliminary data.</text>
</comment>
<dbReference type="AlphaFoldDB" id="A0A4R3P4M9"/>
<dbReference type="PANTHER" id="PTHR30136">
    <property type="entry name" value="HELIX-TURN-HELIX TRANSCRIPTIONAL REGULATOR, ICLR FAMILY"/>
    <property type="match status" value="1"/>
</dbReference>
<dbReference type="Proteomes" id="UP000295097">
    <property type="component" value="Unassembled WGS sequence"/>
</dbReference>
<feature type="domain" description="HTH iclR-type" evidence="4">
    <location>
        <begin position="12"/>
        <end position="73"/>
    </location>
</feature>
<evidence type="ECO:0000256" key="3">
    <source>
        <dbReference type="ARBA" id="ARBA00023163"/>
    </source>
</evidence>
<keyword evidence="3" id="KW-0804">Transcription</keyword>
<dbReference type="InterPro" id="IPR014757">
    <property type="entry name" value="Tscrpt_reg_IclR_C"/>
</dbReference>
<dbReference type="GO" id="GO:0003700">
    <property type="term" value="F:DNA-binding transcription factor activity"/>
    <property type="evidence" value="ECO:0007669"/>
    <property type="project" value="TreeGrafter"/>
</dbReference>
<dbReference type="InterPro" id="IPR036390">
    <property type="entry name" value="WH_DNA-bd_sf"/>
</dbReference>
<sequence length="264" mass="29109">MQNTGKAPRSRTSGIDRTLQIMDILLEYRRPMTAYELAKYAAAPISTIYRLIDELVERDMLSRTSESLVWFGPRLMHYGLAYRSRMNMYVEAEKEMLSLSRRTGEMVQVCARDGGMMVVIGMAEGEGQFRVTSDVGTRVPLNWTASGLLLLGHLNAEERKLAFAECARPSNTGLAEIDPEILAQRSRADFLDGLSVQAGSSEEGVVCIAAPVRDADGACQLTMSVVMPRHRLEEKCDSISVQVREAAKLVERAVGHRASVVAPA</sequence>
<evidence type="ECO:0000313" key="7">
    <source>
        <dbReference type="Proteomes" id="UP000295097"/>
    </source>
</evidence>
<dbReference type="InterPro" id="IPR050707">
    <property type="entry name" value="HTH_MetabolicPath_Reg"/>
</dbReference>
<dbReference type="OrthoDB" id="9790046at2"/>
<dbReference type="InterPro" id="IPR005471">
    <property type="entry name" value="Tscrpt_reg_IclR_N"/>
</dbReference>
<dbReference type="PANTHER" id="PTHR30136:SF35">
    <property type="entry name" value="HTH-TYPE TRANSCRIPTIONAL REGULATOR RV1719"/>
    <property type="match status" value="1"/>
</dbReference>
<dbReference type="RefSeq" id="WP_132307825.1">
    <property type="nucleotide sequence ID" value="NZ_SMAR01000002.1"/>
</dbReference>
<keyword evidence="2" id="KW-0238">DNA-binding</keyword>
<name>A0A4R3P4M9_9HYPH</name>
<accession>A0A4R3P4M9</accession>
<dbReference type="InterPro" id="IPR029016">
    <property type="entry name" value="GAF-like_dom_sf"/>
</dbReference>
<dbReference type="SUPFAM" id="SSF46785">
    <property type="entry name" value="Winged helix' DNA-binding domain"/>
    <property type="match status" value="1"/>
</dbReference>
<dbReference type="PROSITE" id="PS51077">
    <property type="entry name" value="HTH_ICLR"/>
    <property type="match status" value="1"/>
</dbReference>
<protein>
    <submittedName>
        <fullName evidence="6">IclR family transcriptional regulator</fullName>
    </submittedName>
</protein>
<dbReference type="Pfam" id="PF01614">
    <property type="entry name" value="IclR_C"/>
    <property type="match status" value="1"/>
</dbReference>
<dbReference type="GO" id="GO:0045892">
    <property type="term" value="P:negative regulation of DNA-templated transcription"/>
    <property type="evidence" value="ECO:0007669"/>
    <property type="project" value="TreeGrafter"/>
</dbReference>
<evidence type="ECO:0000259" key="5">
    <source>
        <dbReference type="PROSITE" id="PS51078"/>
    </source>
</evidence>
<evidence type="ECO:0000259" key="4">
    <source>
        <dbReference type="PROSITE" id="PS51077"/>
    </source>
</evidence>
<dbReference type="GO" id="GO:0003677">
    <property type="term" value="F:DNA binding"/>
    <property type="evidence" value="ECO:0007669"/>
    <property type="project" value="UniProtKB-KW"/>
</dbReference>
<evidence type="ECO:0000256" key="2">
    <source>
        <dbReference type="ARBA" id="ARBA00023125"/>
    </source>
</evidence>
<feature type="domain" description="IclR-ED" evidence="5">
    <location>
        <begin position="74"/>
        <end position="256"/>
    </location>
</feature>
<keyword evidence="1" id="KW-0805">Transcription regulation</keyword>
<dbReference type="InterPro" id="IPR036388">
    <property type="entry name" value="WH-like_DNA-bd_sf"/>
</dbReference>
<proteinExistence type="predicted"/>
<dbReference type="Gene3D" id="1.10.10.10">
    <property type="entry name" value="Winged helix-like DNA-binding domain superfamily/Winged helix DNA-binding domain"/>
    <property type="match status" value="1"/>
</dbReference>
<dbReference type="EMBL" id="SMAR01000002">
    <property type="protein sequence ID" value="TCT44462.1"/>
    <property type="molecule type" value="Genomic_DNA"/>
</dbReference>
<dbReference type="Pfam" id="PF09339">
    <property type="entry name" value="HTH_IclR"/>
    <property type="match status" value="1"/>
</dbReference>
<reference evidence="6 7" key="1">
    <citation type="submission" date="2019-03" db="EMBL/GenBank/DDBJ databases">
        <title>Freshwater and sediment microbial communities from various areas in North America, analyzing microbe dynamics in response to fracking.</title>
        <authorList>
            <person name="Lamendella R."/>
        </authorList>
    </citation>
    <scope>NUCLEOTIDE SEQUENCE [LARGE SCALE GENOMIC DNA]</scope>
    <source>
        <strain evidence="6 7">175.2</strain>
    </source>
</reference>
<dbReference type="SUPFAM" id="SSF55781">
    <property type="entry name" value="GAF domain-like"/>
    <property type="match status" value="1"/>
</dbReference>
<evidence type="ECO:0000313" key="6">
    <source>
        <dbReference type="EMBL" id="TCT44462.1"/>
    </source>
</evidence>
<organism evidence="6 7">
    <name type="scientific">Martelella mediterranea</name>
    <dbReference type="NCBI Taxonomy" id="293089"/>
    <lineage>
        <taxon>Bacteria</taxon>
        <taxon>Pseudomonadati</taxon>
        <taxon>Pseudomonadota</taxon>
        <taxon>Alphaproteobacteria</taxon>
        <taxon>Hyphomicrobiales</taxon>
        <taxon>Aurantimonadaceae</taxon>
        <taxon>Martelella</taxon>
    </lineage>
</organism>
<evidence type="ECO:0000256" key="1">
    <source>
        <dbReference type="ARBA" id="ARBA00023015"/>
    </source>
</evidence>